<name>A0A1R3IEY1_COCAP</name>
<dbReference type="AlphaFoldDB" id="A0A1R3IEY1"/>
<gene>
    <name evidence="1" type="ORF">CCACVL1_12580</name>
</gene>
<keyword evidence="2" id="KW-1185">Reference proteome</keyword>
<accession>A0A1R3IEY1</accession>
<evidence type="ECO:0000313" key="1">
    <source>
        <dbReference type="EMBL" id="OMO81148.1"/>
    </source>
</evidence>
<comment type="caution">
    <text evidence="1">The sequence shown here is derived from an EMBL/GenBank/DDBJ whole genome shotgun (WGS) entry which is preliminary data.</text>
</comment>
<evidence type="ECO:0000313" key="2">
    <source>
        <dbReference type="Proteomes" id="UP000188268"/>
    </source>
</evidence>
<dbReference type="EMBL" id="AWWV01010212">
    <property type="protein sequence ID" value="OMO81148.1"/>
    <property type="molecule type" value="Genomic_DNA"/>
</dbReference>
<proteinExistence type="predicted"/>
<sequence length="25" mass="2867">MAKNLTLADMRDRDGLDLMADAHHR</sequence>
<dbReference type="Gramene" id="OMO81148">
    <property type="protein sequence ID" value="OMO81148"/>
    <property type="gene ID" value="CCACVL1_12580"/>
</dbReference>
<organism evidence="1 2">
    <name type="scientific">Corchorus capsularis</name>
    <name type="common">Jute</name>
    <dbReference type="NCBI Taxonomy" id="210143"/>
    <lineage>
        <taxon>Eukaryota</taxon>
        <taxon>Viridiplantae</taxon>
        <taxon>Streptophyta</taxon>
        <taxon>Embryophyta</taxon>
        <taxon>Tracheophyta</taxon>
        <taxon>Spermatophyta</taxon>
        <taxon>Magnoliopsida</taxon>
        <taxon>eudicotyledons</taxon>
        <taxon>Gunneridae</taxon>
        <taxon>Pentapetalae</taxon>
        <taxon>rosids</taxon>
        <taxon>malvids</taxon>
        <taxon>Malvales</taxon>
        <taxon>Malvaceae</taxon>
        <taxon>Grewioideae</taxon>
        <taxon>Apeibeae</taxon>
        <taxon>Corchorus</taxon>
    </lineage>
</organism>
<reference evidence="1 2" key="1">
    <citation type="submission" date="2013-09" db="EMBL/GenBank/DDBJ databases">
        <title>Corchorus capsularis genome sequencing.</title>
        <authorList>
            <person name="Alam M."/>
            <person name="Haque M.S."/>
            <person name="Islam M.S."/>
            <person name="Emdad E.M."/>
            <person name="Islam M.M."/>
            <person name="Ahmed B."/>
            <person name="Halim A."/>
            <person name="Hossen Q.M.M."/>
            <person name="Hossain M.Z."/>
            <person name="Ahmed R."/>
            <person name="Khan M.M."/>
            <person name="Islam R."/>
            <person name="Rashid M.M."/>
            <person name="Khan S.A."/>
            <person name="Rahman M.S."/>
            <person name="Alam M."/>
        </authorList>
    </citation>
    <scope>NUCLEOTIDE SEQUENCE [LARGE SCALE GENOMIC DNA]</scope>
    <source>
        <strain evidence="2">cv. CVL-1</strain>
        <tissue evidence="1">Whole seedling</tissue>
    </source>
</reference>
<dbReference type="Proteomes" id="UP000188268">
    <property type="component" value="Unassembled WGS sequence"/>
</dbReference>
<protein>
    <submittedName>
        <fullName evidence="1">Uncharacterized protein</fullName>
    </submittedName>
</protein>